<dbReference type="Proteomes" id="UP000012313">
    <property type="component" value="Unassembled WGS sequence"/>
</dbReference>
<evidence type="ECO:0000313" key="1">
    <source>
        <dbReference type="EMBL" id="EMY78953.1"/>
    </source>
</evidence>
<dbReference type="AlphaFoldDB" id="N1WSZ6"/>
<reference evidence="1" key="1">
    <citation type="submission" date="2013-03" db="EMBL/GenBank/DDBJ databases">
        <authorList>
            <person name="Harkins D.M."/>
            <person name="Durkin A.S."/>
            <person name="Brinkac L.M."/>
            <person name="Haft D.H."/>
            <person name="Selengut J.D."/>
            <person name="Sanka R."/>
            <person name="DePew J."/>
            <person name="Purushe J."/>
            <person name="Hartskeerl R.A."/>
            <person name="Ahmed A."/>
            <person name="van der Linden H."/>
            <person name="Goris M.G.A."/>
            <person name="Vinetz J.M."/>
            <person name="Sutton G.G."/>
            <person name="Nierman W.C."/>
            <person name="Fouts D.E."/>
        </authorList>
    </citation>
    <scope>NUCLEOTIDE SEQUENCE [LARGE SCALE GENOMIC DNA]</scope>
    <source>
        <strain evidence="1">ICFT</strain>
    </source>
</reference>
<dbReference type="EMBL" id="AOHC02000015">
    <property type="protein sequence ID" value="EMY78953.1"/>
    <property type="molecule type" value="Genomic_DNA"/>
</dbReference>
<proteinExistence type="predicted"/>
<accession>N1WSZ6</accession>
<dbReference type="STRING" id="1218598.LEP1GSC060_0861"/>
<protein>
    <submittedName>
        <fullName evidence="1">Uncharacterized protein</fullName>
    </submittedName>
</protein>
<comment type="caution">
    <text evidence="1">The sequence shown here is derived from an EMBL/GenBank/DDBJ whole genome shotgun (WGS) entry which is preliminary data.</text>
</comment>
<keyword evidence="2" id="KW-1185">Reference proteome</keyword>
<gene>
    <name evidence="1" type="ORF">LEP1GSC060_0861</name>
</gene>
<sequence length="65" mass="8020">MERPIKKPILLWDPENLIKRVNDRLTFKNDKSDKFCIYFKEETKTFMNSENVHFIRVVEKFNNRD</sequence>
<organism evidence="1 2">
    <name type="scientific">Leptospira weilii serovar Ranarum str. ICFT</name>
    <dbReference type="NCBI Taxonomy" id="1218598"/>
    <lineage>
        <taxon>Bacteria</taxon>
        <taxon>Pseudomonadati</taxon>
        <taxon>Spirochaetota</taxon>
        <taxon>Spirochaetia</taxon>
        <taxon>Leptospirales</taxon>
        <taxon>Leptospiraceae</taxon>
        <taxon>Leptospira</taxon>
    </lineage>
</organism>
<name>N1WSZ6_9LEPT</name>
<evidence type="ECO:0000313" key="2">
    <source>
        <dbReference type="Proteomes" id="UP000012313"/>
    </source>
</evidence>